<dbReference type="InterPro" id="IPR006665">
    <property type="entry name" value="OmpA-like"/>
</dbReference>
<gene>
    <name evidence="5" type="ORF">MQE36_12585</name>
</gene>
<dbReference type="SUPFAM" id="SSF103088">
    <property type="entry name" value="OmpA-like"/>
    <property type="match status" value="1"/>
</dbReference>
<evidence type="ECO:0000259" key="4">
    <source>
        <dbReference type="PROSITE" id="PS51123"/>
    </source>
</evidence>
<dbReference type="Pfam" id="PF00691">
    <property type="entry name" value="OmpA"/>
    <property type="match status" value="1"/>
</dbReference>
<feature type="signal peptide" evidence="3">
    <location>
        <begin position="1"/>
        <end position="19"/>
    </location>
</feature>
<evidence type="ECO:0000313" key="6">
    <source>
        <dbReference type="Proteomes" id="UP000829476"/>
    </source>
</evidence>
<organism evidence="5 6">
    <name type="scientific">Zhouia spongiae</name>
    <dbReference type="NCBI Taxonomy" id="2202721"/>
    <lineage>
        <taxon>Bacteria</taxon>
        <taxon>Pseudomonadati</taxon>
        <taxon>Bacteroidota</taxon>
        <taxon>Flavobacteriia</taxon>
        <taxon>Flavobacteriales</taxon>
        <taxon>Flavobacteriaceae</taxon>
        <taxon>Zhouia</taxon>
    </lineage>
</organism>
<dbReference type="InterPro" id="IPR025665">
    <property type="entry name" value="Beta-barrel_OMP_2"/>
</dbReference>
<dbReference type="PANTHER" id="PTHR30329:SF21">
    <property type="entry name" value="LIPOPROTEIN YIAD-RELATED"/>
    <property type="match status" value="1"/>
</dbReference>
<dbReference type="Gene3D" id="2.40.160.20">
    <property type="match status" value="1"/>
</dbReference>
<reference evidence="5 6" key="1">
    <citation type="journal article" date="2018" name="Int. J. Syst. Evol. Microbiol.">
        <title>Zhouia spongiae sp. nov., isolated from a marine sponge.</title>
        <authorList>
            <person name="Zhuang L."/>
            <person name="Lin B."/>
            <person name="Qin F."/>
            <person name="Luo L."/>
        </authorList>
    </citation>
    <scope>NUCLEOTIDE SEQUENCE [LARGE SCALE GENOMIC DNA]</scope>
    <source>
        <strain evidence="5 6">HN-Y44</strain>
    </source>
</reference>
<feature type="chain" id="PRO_5045700091" evidence="3">
    <location>
        <begin position="20"/>
        <end position="436"/>
    </location>
</feature>
<protein>
    <submittedName>
        <fullName evidence="5">OmpA family protein</fullName>
    </submittedName>
</protein>
<keyword evidence="3" id="KW-0732">Signal</keyword>
<dbReference type="RefSeq" id="WP_242936330.1">
    <property type="nucleotide sequence ID" value="NZ_CP094326.1"/>
</dbReference>
<feature type="compositionally biased region" description="Basic and acidic residues" evidence="2">
    <location>
        <begin position="309"/>
        <end position="321"/>
    </location>
</feature>
<keyword evidence="1" id="KW-0472">Membrane</keyword>
<dbReference type="InterPro" id="IPR050330">
    <property type="entry name" value="Bact_OuterMem_StrucFunc"/>
</dbReference>
<dbReference type="PROSITE" id="PS51123">
    <property type="entry name" value="OMPA_2"/>
    <property type="match status" value="1"/>
</dbReference>
<sequence>MKLKICLALFIGAFTTSRAQEVTVKINGGLQGVDYSSPQGSGNMKPGGGLGVGYTYYFSKNWGLGTGLDFNLYRTDFQLHDNTTITSYEVDDQGSAFEYRVTPNGYKEEQRLYGLSIPLMLAYRSDTPGTTGFYFGIGGKVVFPLQHKVDASAVSTQLSGYYPDINLEIDDLPDHGFGELTDYNGAADNDLKTAFTASVEAGLYFKLKPHMNLYTGVYADYGITDLHKSGQSNIVSYSAEGIDEVSSQGVMANQNLLDKSKLFAVGVQVKLGFSLNKEKKTPEPETVVSVVEEEQVYEEKHTAPVRPIEPPKAKVDTGLTTEERTTIASPLSFGSIDNTEVSLEMATRLDRIAGILTTHDELKVTITGHTCNVGSEALNNRIGRQRADAVAEYLQNKGISKSRMMVESKGEKAPLYPNNSSANRSLNRRVTITITE</sequence>
<feature type="domain" description="OmpA-like" evidence="4">
    <location>
        <begin position="320"/>
        <end position="436"/>
    </location>
</feature>
<accession>A0ABY3YJ92</accession>
<evidence type="ECO:0000313" key="5">
    <source>
        <dbReference type="EMBL" id="UNY97919.1"/>
    </source>
</evidence>
<feature type="region of interest" description="Disordered" evidence="2">
    <location>
        <begin position="301"/>
        <end position="321"/>
    </location>
</feature>
<dbReference type="PANTHER" id="PTHR30329">
    <property type="entry name" value="STATOR ELEMENT OF FLAGELLAR MOTOR COMPLEX"/>
    <property type="match status" value="1"/>
</dbReference>
<dbReference type="Gene3D" id="3.30.1330.60">
    <property type="entry name" value="OmpA-like domain"/>
    <property type="match status" value="1"/>
</dbReference>
<proteinExistence type="predicted"/>
<name>A0ABY3YJ92_9FLAO</name>
<evidence type="ECO:0000256" key="2">
    <source>
        <dbReference type="SAM" id="MobiDB-lite"/>
    </source>
</evidence>
<dbReference type="Pfam" id="PF13568">
    <property type="entry name" value="OMP_b-brl_2"/>
    <property type="match status" value="1"/>
</dbReference>
<dbReference type="CDD" id="cd07185">
    <property type="entry name" value="OmpA_C-like"/>
    <property type="match status" value="1"/>
</dbReference>
<dbReference type="Proteomes" id="UP000829476">
    <property type="component" value="Chromosome"/>
</dbReference>
<evidence type="ECO:0000256" key="3">
    <source>
        <dbReference type="SAM" id="SignalP"/>
    </source>
</evidence>
<evidence type="ECO:0000256" key="1">
    <source>
        <dbReference type="PROSITE-ProRule" id="PRU00473"/>
    </source>
</evidence>
<dbReference type="InterPro" id="IPR036737">
    <property type="entry name" value="OmpA-like_sf"/>
</dbReference>
<keyword evidence="6" id="KW-1185">Reference proteome</keyword>
<dbReference type="EMBL" id="CP094326">
    <property type="protein sequence ID" value="UNY97919.1"/>
    <property type="molecule type" value="Genomic_DNA"/>
</dbReference>